<evidence type="ECO:0000256" key="1">
    <source>
        <dbReference type="ARBA" id="ARBA00004196"/>
    </source>
</evidence>
<dbReference type="InterPro" id="IPR006121">
    <property type="entry name" value="HMA_dom"/>
</dbReference>
<evidence type="ECO:0000256" key="4">
    <source>
        <dbReference type="RuleBase" id="RU361212"/>
    </source>
</evidence>
<dbReference type="PRINTS" id="PR00946">
    <property type="entry name" value="HGSCAVENGER"/>
</dbReference>
<gene>
    <name evidence="4 7" type="primary">merP</name>
    <name evidence="7" type="ORF">MAMT_01191</name>
</gene>
<dbReference type="Gene3D" id="3.30.70.100">
    <property type="match status" value="1"/>
</dbReference>
<protein>
    <recommendedName>
        <fullName evidence="4">Periplasmic mercury ion-binding protein</fullName>
    </recommendedName>
</protein>
<comment type="function">
    <text evidence="4">Involved in mercury resistance. Acts as a mercury scavenger that specifically binds to a mercuric ion in the periplasm and probably passes it to the cytoplasmic mercuric reductase MerA via the mercuric transport protein MerT.</text>
</comment>
<accession>A0A5E6MA32</accession>
<sequence>MNLEMNKKMLIAIASLAVVMISLAWASTQSTTMYIPGMSCGACPTTVRTALKRVPGVEKVAVDPAKKSVTVTYDDQKTNVDGLKRAAKNAGYPAADTEKK</sequence>
<dbReference type="GO" id="GO:0030313">
    <property type="term" value="C:cell envelope"/>
    <property type="evidence" value="ECO:0007669"/>
    <property type="project" value="UniProtKB-SubCell"/>
</dbReference>
<dbReference type="GO" id="GO:0015097">
    <property type="term" value="F:mercury ion transmembrane transporter activity"/>
    <property type="evidence" value="ECO:0007669"/>
    <property type="project" value="UniProtKB-UniRule"/>
</dbReference>
<dbReference type="CDD" id="cd00371">
    <property type="entry name" value="HMA"/>
    <property type="match status" value="1"/>
</dbReference>
<dbReference type="EMBL" id="CABFVA020000065">
    <property type="protein sequence ID" value="VVM06402.1"/>
    <property type="molecule type" value="Genomic_DNA"/>
</dbReference>
<dbReference type="GO" id="GO:0045340">
    <property type="term" value="F:mercury ion binding"/>
    <property type="evidence" value="ECO:0007669"/>
    <property type="project" value="UniProtKB-UniRule"/>
</dbReference>
<keyword evidence="4" id="KW-0479">Metal-binding</keyword>
<dbReference type="SUPFAM" id="SSF55008">
    <property type="entry name" value="HMA, heavy metal-associated domain"/>
    <property type="match status" value="1"/>
</dbReference>
<reference evidence="7 8" key="1">
    <citation type="submission" date="2019-09" db="EMBL/GenBank/DDBJ databases">
        <authorList>
            <person name="Cremers G."/>
        </authorList>
    </citation>
    <scope>NUCLEOTIDE SEQUENCE [LARGE SCALE GENOMIC DNA]</scope>
    <source>
        <strain evidence="7">4A</strain>
    </source>
</reference>
<evidence type="ECO:0000259" key="6">
    <source>
        <dbReference type="PROSITE" id="PS50846"/>
    </source>
</evidence>
<dbReference type="InterPro" id="IPR036163">
    <property type="entry name" value="HMA_dom_sf"/>
</dbReference>
<keyword evidence="2 4" id="KW-0475">Mercuric resistance</keyword>
<organism evidence="7 8">
    <name type="scientific">Methylacidimicrobium tartarophylax</name>
    <dbReference type="NCBI Taxonomy" id="1041768"/>
    <lineage>
        <taxon>Bacteria</taxon>
        <taxon>Pseudomonadati</taxon>
        <taxon>Verrucomicrobiota</taxon>
        <taxon>Methylacidimicrobium</taxon>
    </lineage>
</organism>
<evidence type="ECO:0000256" key="5">
    <source>
        <dbReference type="SAM" id="SignalP"/>
    </source>
</evidence>
<comment type="subcellular location">
    <subcellularLocation>
        <location evidence="1">Cell envelope</location>
    </subcellularLocation>
    <subcellularLocation>
        <location evidence="4">Periplasm</location>
    </subcellularLocation>
</comment>
<evidence type="ECO:0000313" key="7">
    <source>
        <dbReference type="EMBL" id="VVM06402.1"/>
    </source>
</evidence>
<keyword evidence="8" id="KW-1185">Reference proteome</keyword>
<keyword evidence="5" id="KW-0732">Signal</keyword>
<evidence type="ECO:0000256" key="3">
    <source>
        <dbReference type="ARBA" id="ARBA00022914"/>
    </source>
</evidence>
<dbReference type="GO" id="GO:0042597">
    <property type="term" value="C:periplasmic space"/>
    <property type="evidence" value="ECO:0007669"/>
    <property type="project" value="UniProtKB-SubCell"/>
</dbReference>
<evidence type="ECO:0000313" key="8">
    <source>
        <dbReference type="Proteomes" id="UP000334923"/>
    </source>
</evidence>
<dbReference type="InterPro" id="IPR001802">
    <property type="entry name" value="MerP/CopZ"/>
</dbReference>
<dbReference type="PROSITE" id="PS50846">
    <property type="entry name" value="HMA_2"/>
    <property type="match status" value="1"/>
</dbReference>
<keyword evidence="4" id="KW-0574">Periplasm</keyword>
<feature type="chain" id="PRO_5022809535" description="Periplasmic mercury ion-binding protein" evidence="5">
    <location>
        <begin position="27"/>
        <end position="100"/>
    </location>
</feature>
<name>A0A5E6MA32_9BACT</name>
<dbReference type="Proteomes" id="UP000334923">
    <property type="component" value="Unassembled WGS sequence"/>
</dbReference>
<keyword evidence="3 4" id="KW-0476">Mercury</keyword>
<dbReference type="NCBIfam" id="TIGR02052">
    <property type="entry name" value="MerP"/>
    <property type="match status" value="1"/>
</dbReference>
<dbReference type="AlphaFoldDB" id="A0A5E6MA32"/>
<evidence type="ECO:0000256" key="2">
    <source>
        <dbReference type="ARBA" id="ARBA00022466"/>
    </source>
</evidence>
<dbReference type="Pfam" id="PF00403">
    <property type="entry name" value="HMA"/>
    <property type="match status" value="1"/>
</dbReference>
<dbReference type="InterPro" id="IPR011795">
    <property type="entry name" value="MerP"/>
</dbReference>
<feature type="signal peptide" evidence="5">
    <location>
        <begin position="1"/>
        <end position="26"/>
    </location>
</feature>
<proteinExistence type="predicted"/>
<feature type="domain" description="HMA" evidence="6">
    <location>
        <begin position="29"/>
        <end position="95"/>
    </location>
</feature>